<protein>
    <submittedName>
        <fullName evidence="1">Uncharacterized protein</fullName>
    </submittedName>
</protein>
<dbReference type="SUPFAM" id="SSF117281">
    <property type="entry name" value="Kelch motif"/>
    <property type="match status" value="1"/>
</dbReference>
<organism evidence="1 2">
    <name type="scientific">Polarella glacialis</name>
    <name type="common">Dinoflagellate</name>
    <dbReference type="NCBI Taxonomy" id="89957"/>
    <lineage>
        <taxon>Eukaryota</taxon>
        <taxon>Sar</taxon>
        <taxon>Alveolata</taxon>
        <taxon>Dinophyceae</taxon>
        <taxon>Suessiales</taxon>
        <taxon>Suessiaceae</taxon>
        <taxon>Polarella</taxon>
    </lineage>
</organism>
<dbReference type="Proteomes" id="UP000626109">
    <property type="component" value="Unassembled WGS sequence"/>
</dbReference>
<evidence type="ECO:0000313" key="1">
    <source>
        <dbReference type="EMBL" id="CAE8681135.1"/>
    </source>
</evidence>
<reference evidence="1" key="1">
    <citation type="submission" date="2021-02" db="EMBL/GenBank/DDBJ databases">
        <authorList>
            <person name="Dougan E. K."/>
            <person name="Rhodes N."/>
            <person name="Thang M."/>
            <person name="Chan C."/>
        </authorList>
    </citation>
    <scope>NUCLEOTIDE SEQUENCE</scope>
</reference>
<comment type="caution">
    <text evidence="1">The sequence shown here is derived from an EMBL/GenBank/DDBJ whole genome shotgun (WGS) entry which is preliminary data.</text>
</comment>
<dbReference type="Pfam" id="PF01344">
    <property type="entry name" value="Kelch_1"/>
    <property type="match status" value="1"/>
</dbReference>
<dbReference type="InterPro" id="IPR015915">
    <property type="entry name" value="Kelch-typ_b-propeller"/>
</dbReference>
<sequence length="359" mass="38867">MTSKTFSDSIEPGVLRIVTRYAGRLASRALRSTSRKHMFDLRYEKSALLALLGASDLGLDTKMIPTVEAFALGASGWIMQSEAPIDILPSEDVIRSTSGAASTFSNAVTADSKIYIFQQGVGLLRFDCEYKQWQHLSVFKSKIGVALASFDGLVFLFAEKKAAQYNPDAETTTRLPGLKDSRKWATAIGISGFVFLMGGELHGEHEQITRSVARLSLARRKWDVGPPMLVPRVGAASARVKDCIIICGGDDSSSDDANIANWNGLSSAEILQVGSGTQVWVALPNMGAVRDRLSAASSGNSIFVFGGRADFVEDDGQRTGETFSLETRTWQPLPDMRVGRIDFGLVAVRVHGDSFSETS</sequence>
<gene>
    <name evidence="1" type="ORF">PGLA2088_LOCUS22282</name>
</gene>
<dbReference type="EMBL" id="CAJNNW010025930">
    <property type="protein sequence ID" value="CAE8681135.1"/>
    <property type="molecule type" value="Genomic_DNA"/>
</dbReference>
<proteinExistence type="predicted"/>
<dbReference type="PANTHER" id="PTHR45632">
    <property type="entry name" value="LD33804P"/>
    <property type="match status" value="1"/>
</dbReference>
<dbReference type="SMART" id="SM00612">
    <property type="entry name" value="Kelch"/>
    <property type="match status" value="3"/>
</dbReference>
<dbReference type="Gene3D" id="2.120.10.80">
    <property type="entry name" value="Kelch-type beta propeller"/>
    <property type="match status" value="1"/>
</dbReference>
<name>A0A813JNS5_POLGL</name>
<evidence type="ECO:0000313" key="2">
    <source>
        <dbReference type="Proteomes" id="UP000626109"/>
    </source>
</evidence>
<accession>A0A813JNS5</accession>
<dbReference type="InterPro" id="IPR006652">
    <property type="entry name" value="Kelch_1"/>
</dbReference>
<dbReference type="AlphaFoldDB" id="A0A813JNS5"/>